<dbReference type="NCBIfam" id="TIGR03718">
    <property type="entry name" value="R_switched_Alx"/>
    <property type="match status" value="1"/>
</dbReference>
<dbReference type="PANTHER" id="PTHR30238">
    <property type="entry name" value="MEMBRANE BOUND PREDICTED REDOX MODULATOR"/>
    <property type="match status" value="1"/>
</dbReference>
<evidence type="ECO:0000313" key="8">
    <source>
        <dbReference type="Proteomes" id="UP001562065"/>
    </source>
</evidence>
<feature type="transmembrane region" description="Helical" evidence="6">
    <location>
        <begin position="265"/>
        <end position="284"/>
    </location>
</feature>
<feature type="transmembrane region" description="Helical" evidence="6">
    <location>
        <begin position="114"/>
        <end position="135"/>
    </location>
</feature>
<evidence type="ECO:0000256" key="6">
    <source>
        <dbReference type="SAM" id="Phobius"/>
    </source>
</evidence>
<comment type="caution">
    <text evidence="7">The sequence shown here is derived from an EMBL/GenBank/DDBJ whole genome shotgun (WGS) entry which is preliminary data.</text>
</comment>
<comment type="subcellular location">
    <subcellularLocation>
        <location evidence="1">Membrane</location>
        <topology evidence="1">Multi-pass membrane protein</topology>
    </subcellularLocation>
</comment>
<protein>
    <submittedName>
        <fullName evidence="7">TerC family protein</fullName>
    </submittedName>
</protein>
<dbReference type="InterPro" id="IPR022369">
    <property type="entry name" value="Integral_membrane_TerC_rswitch"/>
</dbReference>
<dbReference type="Proteomes" id="UP001562065">
    <property type="component" value="Unassembled WGS sequence"/>
</dbReference>
<evidence type="ECO:0000313" key="7">
    <source>
        <dbReference type="EMBL" id="MEY1660835.1"/>
    </source>
</evidence>
<evidence type="ECO:0000256" key="5">
    <source>
        <dbReference type="ARBA" id="ARBA00023136"/>
    </source>
</evidence>
<feature type="transmembrane region" description="Helical" evidence="6">
    <location>
        <begin position="88"/>
        <end position="107"/>
    </location>
</feature>
<dbReference type="EMBL" id="JBGCUO010000001">
    <property type="protein sequence ID" value="MEY1660835.1"/>
    <property type="molecule type" value="Genomic_DNA"/>
</dbReference>
<dbReference type="Pfam" id="PF03741">
    <property type="entry name" value="TerC"/>
    <property type="match status" value="1"/>
</dbReference>
<feature type="transmembrane region" description="Helical" evidence="6">
    <location>
        <begin position="203"/>
        <end position="227"/>
    </location>
</feature>
<feature type="transmembrane region" description="Helical" evidence="6">
    <location>
        <begin position="6"/>
        <end position="28"/>
    </location>
</feature>
<sequence length="322" mass="35960">MVTIGQGWMWGVFALIVIAMLAVDLWLGGGRRHKVSVKEAGLWSLAWVTVALLFCAGLWWYLDGSVGRELANEYSLQFLAGYLLEKSLAVDNVFVWMLIFGFFAVPVELQRRVLLYGILGAVILRTIMIFAGSWLISQFGWVLYLFGAFLIVVGIKMLLPEKDTDLNDSRLLNWLRRHLRLTDTLEGERFLVMRDGIRYATPLLLALILVELSDVVFALDSIPAVFAVTTDPFLVLTSNLFAILGLRAMYFLLAGVADRFVLLKYGLAAIMVFIGGKMLAMHWFHVPVLISLSVIASILVITLLGSLWFSRRQQARAGGPSA</sequence>
<dbReference type="InterPro" id="IPR005496">
    <property type="entry name" value="Integral_membrane_TerC"/>
</dbReference>
<keyword evidence="3 6" id="KW-0812">Transmembrane</keyword>
<keyword evidence="8" id="KW-1185">Reference proteome</keyword>
<feature type="transmembrane region" description="Helical" evidence="6">
    <location>
        <begin position="290"/>
        <end position="309"/>
    </location>
</feature>
<organism evidence="7 8">
    <name type="scientific">Isoalcanivorax beigongshangi</name>
    <dbReference type="NCBI Taxonomy" id="3238810"/>
    <lineage>
        <taxon>Bacteria</taxon>
        <taxon>Pseudomonadati</taxon>
        <taxon>Pseudomonadota</taxon>
        <taxon>Gammaproteobacteria</taxon>
        <taxon>Oceanospirillales</taxon>
        <taxon>Alcanivoracaceae</taxon>
        <taxon>Isoalcanivorax</taxon>
    </lineage>
</organism>
<comment type="similarity">
    <text evidence="2">Belongs to the TerC family.</text>
</comment>
<proteinExistence type="inferred from homology"/>
<evidence type="ECO:0000256" key="1">
    <source>
        <dbReference type="ARBA" id="ARBA00004141"/>
    </source>
</evidence>
<gene>
    <name evidence="7" type="ORF">AB5I84_01580</name>
</gene>
<keyword evidence="4 6" id="KW-1133">Transmembrane helix</keyword>
<evidence type="ECO:0000256" key="3">
    <source>
        <dbReference type="ARBA" id="ARBA00022692"/>
    </source>
</evidence>
<feature type="transmembrane region" description="Helical" evidence="6">
    <location>
        <begin position="40"/>
        <end position="62"/>
    </location>
</feature>
<name>A0ABV4ADW3_9GAMM</name>
<dbReference type="RefSeq" id="WP_369454077.1">
    <property type="nucleotide sequence ID" value="NZ_JBGCUO010000001.1"/>
</dbReference>
<feature type="transmembrane region" description="Helical" evidence="6">
    <location>
        <begin position="141"/>
        <end position="159"/>
    </location>
</feature>
<keyword evidence="5 6" id="KW-0472">Membrane</keyword>
<reference evidence="7 8" key="1">
    <citation type="submission" date="2024-07" db="EMBL/GenBank/DDBJ databases">
        <authorList>
            <person name="Ren Q."/>
        </authorList>
    </citation>
    <scope>NUCLEOTIDE SEQUENCE [LARGE SCALE GENOMIC DNA]</scope>
    <source>
        <strain evidence="7 8">REN37</strain>
    </source>
</reference>
<dbReference type="PANTHER" id="PTHR30238:SF0">
    <property type="entry name" value="THYLAKOID MEMBRANE PROTEIN TERC, CHLOROPLASTIC"/>
    <property type="match status" value="1"/>
</dbReference>
<accession>A0ABV4ADW3</accession>
<feature type="transmembrane region" description="Helical" evidence="6">
    <location>
        <begin position="233"/>
        <end position="253"/>
    </location>
</feature>
<evidence type="ECO:0000256" key="4">
    <source>
        <dbReference type="ARBA" id="ARBA00022989"/>
    </source>
</evidence>
<evidence type="ECO:0000256" key="2">
    <source>
        <dbReference type="ARBA" id="ARBA00007511"/>
    </source>
</evidence>